<gene>
    <name evidence="2" type="ORF">QR680_010128</name>
</gene>
<feature type="transmembrane region" description="Helical" evidence="1">
    <location>
        <begin position="130"/>
        <end position="150"/>
    </location>
</feature>
<evidence type="ECO:0000256" key="1">
    <source>
        <dbReference type="SAM" id="Phobius"/>
    </source>
</evidence>
<comment type="caution">
    <text evidence="2">The sequence shown here is derived from an EMBL/GenBank/DDBJ whole genome shotgun (WGS) entry which is preliminary data.</text>
</comment>
<organism evidence="2 3">
    <name type="scientific">Steinernema hermaphroditum</name>
    <dbReference type="NCBI Taxonomy" id="289476"/>
    <lineage>
        <taxon>Eukaryota</taxon>
        <taxon>Metazoa</taxon>
        <taxon>Ecdysozoa</taxon>
        <taxon>Nematoda</taxon>
        <taxon>Chromadorea</taxon>
        <taxon>Rhabditida</taxon>
        <taxon>Tylenchina</taxon>
        <taxon>Panagrolaimomorpha</taxon>
        <taxon>Strongyloidoidea</taxon>
        <taxon>Steinernematidae</taxon>
        <taxon>Steinernema</taxon>
    </lineage>
</organism>
<sequence length="214" mass="24264">MGSFCSRRFNENGLPKKGCLIFETICAYLMYPLLLAFETVSLLQIRRNPPPPERPILPLIGIPLLLWCFVSVTALACLVKKQVKHNMNYCGGRWAQRILNNYLFFQCALIIFTFPASCMVLHRLESHNVLVGYIVQGCIIGTQIRLVLFFSRYRKMLKKVGGTSTNSAVSRELTPKQRTVYVITPADCHQPWPTNDGLPSYNDVMGSNVKICMN</sequence>
<dbReference type="Proteomes" id="UP001175271">
    <property type="component" value="Unassembled WGS sequence"/>
</dbReference>
<protein>
    <submittedName>
        <fullName evidence="2">Uncharacterized protein</fullName>
    </submittedName>
</protein>
<keyword evidence="3" id="KW-1185">Reference proteome</keyword>
<dbReference type="AlphaFoldDB" id="A0AA39IMV2"/>
<accession>A0AA39IMV2</accession>
<reference evidence="2" key="1">
    <citation type="submission" date="2023-06" db="EMBL/GenBank/DDBJ databases">
        <title>Genomic analysis of the entomopathogenic nematode Steinernema hermaphroditum.</title>
        <authorList>
            <person name="Schwarz E.M."/>
            <person name="Heppert J.K."/>
            <person name="Baniya A."/>
            <person name="Schwartz H.T."/>
            <person name="Tan C.-H."/>
            <person name="Antoshechkin I."/>
            <person name="Sternberg P.W."/>
            <person name="Goodrich-Blair H."/>
            <person name="Dillman A.R."/>
        </authorList>
    </citation>
    <scope>NUCLEOTIDE SEQUENCE</scope>
    <source>
        <strain evidence="2">PS9179</strain>
        <tissue evidence="2">Whole animal</tissue>
    </source>
</reference>
<feature type="transmembrane region" description="Helical" evidence="1">
    <location>
        <begin position="99"/>
        <end position="124"/>
    </location>
</feature>
<evidence type="ECO:0000313" key="3">
    <source>
        <dbReference type="Proteomes" id="UP001175271"/>
    </source>
</evidence>
<keyword evidence="1" id="KW-0812">Transmembrane</keyword>
<dbReference type="EMBL" id="JAUCMV010000001">
    <property type="protein sequence ID" value="KAK0427238.1"/>
    <property type="molecule type" value="Genomic_DNA"/>
</dbReference>
<proteinExistence type="predicted"/>
<feature type="transmembrane region" description="Helical" evidence="1">
    <location>
        <begin position="57"/>
        <end position="79"/>
    </location>
</feature>
<keyword evidence="1" id="KW-0472">Membrane</keyword>
<keyword evidence="1" id="KW-1133">Transmembrane helix</keyword>
<evidence type="ECO:0000313" key="2">
    <source>
        <dbReference type="EMBL" id="KAK0427238.1"/>
    </source>
</evidence>
<name>A0AA39IMV2_9BILA</name>
<feature type="transmembrane region" description="Helical" evidence="1">
    <location>
        <begin position="20"/>
        <end position="37"/>
    </location>
</feature>